<accession>A0ABV0F243</accession>
<reference evidence="1 2" key="2">
    <citation type="submission" date="2024-02" db="EMBL/GenBank/DDBJ databases">
        <title>The Genome Sequence of Enterococcus diestrammenae JM9A.</title>
        <authorList>
            <person name="Earl A."/>
            <person name="Manson A."/>
            <person name="Gilmore M."/>
            <person name="Sanders J."/>
            <person name="Shea T."/>
            <person name="Howe W."/>
            <person name="Livny J."/>
            <person name="Cuomo C."/>
            <person name="Neafsey D."/>
            <person name="Birren B."/>
        </authorList>
    </citation>
    <scope>NUCLEOTIDE SEQUENCE [LARGE SCALE GENOMIC DNA]</scope>
    <source>
        <strain evidence="1 2">JM9A</strain>
    </source>
</reference>
<proteinExistence type="predicted"/>
<sequence length="92" mass="10680">MKTITKQTALRFVKQQLKHATTVSITLLTHKKDQQVTIEKQGELFQITENGYQKETYTDLTDQSALKLLKKLLATEFPRSHQLYCQITSLRV</sequence>
<organism evidence="1 2">
    <name type="scientific">Enterococcus diestrammenae</name>
    <dbReference type="NCBI Taxonomy" id="1155073"/>
    <lineage>
        <taxon>Bacteria</taxon>
        <taxon>Bacillati</taxon>
        <taxon>Bacillota</taxon>
        <taxon>Bacilli</taxon>
        <taxon>Lactobacillales</taxon>
        <taxon>Enterococcaceae</taxon>
        <taxon>Enterococcus</taxon>
    </lineage>
</organism>
<comment type="caution">
    <text evidence="1">The sequence shown here is derived from an EMBL/GenBank/DDBJ whole genome shotgun (WGS) entry which is preliminary data.</text>
</comment>
<dbReference type="Proteomes" id="UP001429357">
    <property type="component" value="Unassembled WGS sequence"/>
</dbReference>
<reference evidence="2" key="1">
    <citation type="submission" date="2016-06" db="EMBL/GenBank/DDBJ databases">
        <title>Four novel species of enterococci isolated from chicken manure.</title>
        <authorList>
            <person name="Van Tyne D."/>
        </authorList>
    </citation>
    <scope>NUCLEOTIDE SEQUENCE [LARGE SCALE GENOMIC DNA]</scope>
    <source>
        <strain evidence="2">JM9A</strain>
    </source>
</reference>
<protein>
    <submittedName>
        <fullName evidence="1">Uncharacterized protein</fullName>
    </submittedName>
</protein>
<name>A0ABV0F243_9ENTE</name>
<gene>
    <name evidence="1" type="ORF">BAU18_000262</name>
</gene>
<keyword evidence="2" id="KW-1185">Reference proteome</keyword>
<evidence type="ECO:0000313" key="2">
    <source>
        <dbReference type="Proteomes" id="UP001429357"/>
    </source>
</evidence>
<dbReference type="EMBL" id="MAEI02000001">
    <property type="protein sequence ID" value="MEO1780711.1"/>
    <property type="molecule type" value="Genomic_DNA"/>
</dbReference>
<evidence type="ECO:0000313" key="1">
    <source>
        <dbReference type="EMBL" id="MEO1780711.1"/>
    </source>
</evidence>
<dbReference type="RefSeq" id="WP_161869020.1">
    <property type="nucleotide sequence ID" value="NZ_MAEI02000001.1"/>
</dbReference>